<dbReference type="InterPro" id="IPR010982">
    <property type="entry name" value="Lambda_DNA-bd_dom_sf"/>
</dbReference>
<keyword evidence="2" id="KW-0812">Transmembrane</keyword>
<dbReference type="InterPro" id="IPR001387">
    <property type="entry name" value="Cro/C1-type_HTH"/>
</dbReference>
<dbReference type="Gene3D" id="1.10.260.40">
    <property type="entry name" value="lambda repressor-like DNA-binding domains"/>
    <property type="match status" value="1"/>
</dbReference>
<dbReference type="SUPFAM" id="SSF47413">
    <property type="entry name" value="lambda repressor-like DNA-binding domains"/>
    <property type="match status" value="1"/>
</dbReference>
<organism evidence="4 5">
    <name type="scientific">Streptomyces endocoffeicus</name>
    <dbReference type="NCBI Taxonomy" id="2898945"/>
    <lineage>
        <taxon>Bacteria</taxon>
        <taxon>Bacillati</taxon>
        <taxon>Actinomycetota</taxon>
        <taxon>Actinomycetes</taxon>
        <taxon>Kitasatosporales</taxon>
        <taxon>Streptomycetaceae</taxon>
        <taxon>Streptomyces</taxon>
    </lineage>
</organism>
<accession>A0ABS1PRE3</accession>
<evidence type="ECO:0000313" key="5">
    <source>
        <dbReference type="Proteomes" id="UP000621510"/>
    </source>
</evidence>
<dbReference type="EMBL" id="JAERRG010000007">
    <property type="protein sequence ID" value="MBL1114502.1"/>
    <property type="molecule type" value="Genomic_DNA"/>
</dbReference>
<protein>
    <submittedName>
        <fullName evidence="4">DUF2690 domain-containing protein</fullName>
    </submittedName>
</protein>
<evidence type="ECO:0000313" key="4">
    <source>
        <dbReference type="EMBL" id="MBL1114502.1"/>
    </source>
</evidence>
<dbReference type="Proteomes" id="UP000621510">
    <property type="component" value="Unassembled WGS sequence"/>
</dbReference>
<evidence type="ECO:0000259" key="3">
    <source>
        <dbReference type="SMART" id="SM00530"/>
    </source>
</evidence>
<gene>
    <name evidence="4" type="ORF">JK364_19190</name>
</gene>
<keyword evidence="2" id="KW-1133">Transmembrane helix</keyword>
<dbReference type="SMART" id="SM00530">
    <property type="entry name" value="HTH_XRE"/>
    <property type="match status" value="1"/>
</dbReference>
<keyword evidence="2" id="KW-0472">Membrane</keyword>
<evidence type="ECO:0000256" key="1">
    <source>
        <dbReference type="SAM" id="MobiDB-lite"/>
    </source>
</evidence>
<dbReference type="RefSeq" id="WP_201852339.1">
    <property type="nucleotide sequence ID" value="NZ_JAERRG010000007.1"/>
</dbReference>
<dbReference type="InterPro" id="IPR021224">
    <property type="entry name" value="DUF2690"/>
</dbReference>
<dbReference type="CDD" id="cd00093">
    <property type="entry name" value="HTH_XRE"/>
    <property type="match status" value="1"/>
</dbReference>
<keyword evidence="5" id="KW-1185">Reference proteome</keyword>
<evidence type="ECO:0000256" key="2">
    <source>
        <dbReference type="SAM" id="Phobius"/>
    </source>
</evidence>
<name>A0ABS1PRE3_9ACTN</name>
<feature type="transmembrane region" description="Helical" evidence="2">
    <location>
        <begin position="202"/>
        <end position="223"/>
    </location>
</feature>
<feature type="region of interest" description="Disordered" evidence="1">
    <location>
        <begin position="228"/>
        <end position="249"/>
    </location>
</feature>
<dbReference type="Pfam" id="PF13560">
    <property type="entry name" value="HTH_31"/>
    <property type="match status" value="1"/>
</dbReference>
<proteinExistence type="predicted"/>
<feature type="compositionally biased region" description="Low complexity" evidence="1">
    <location>
        <begin position="172"/>
        <end position="185"/>
    </location>
</feature>
<dbReference type="Pfam" id="PF10901">
    <property type="entry name" value="DUF2690"/>
    <property type="match status" value="1"/>
</dbReference>
<feature type="region of interest" description="Disordered" evidence="1">
    <location>
        <begin position="113"/>
        <end position="199"/>
    </location>
</feature>
<feature type="domain" description="HTH cro/C1-type" evidence="3">
    <location>
        <begin position="21"/>
        <end position="76"/>
    </location>
</feature>
<feature type="compositionally biased region" description="Basic and acidic residues" evidence="1">
    <location>
        <begin position="121"/>
        <end position="138"/>
    </location>
</feature>
<comment type="caution">
    <text evidence="4">The sequence shown here is derived from an EMBL/GenBank/DDBJ whole genome shotgun (WGS) entry which is preliminary data.</text>
</comment>
<reference evidence="4 5" key="1">
    <citation type="submission" date="2021-01" db="EMBL/GenBank/DDBJ databases">
        <title>WGS of actinomycetes isolated from Thailand.</title>
        <authorList>
            <person name="Thawai C."/>
        </authorList>
    </citation>
    <scope>NUCLEOTIDE SEQUENCE [LARGE SCALE GENOMIC DNA]</scope>
    <source>
        <strain evidence="4 5">CA3R110</strain>
    </source>
</reference>
<sequence>MPRWRDLPEELDPQVREFTGRLRTLVERSGLSAVAVADRTGYSKSSWERYLNGRLLPPRGAVEALAETTGADVHHLSTLWELAERAWSRSEMRHDVTMEAIGVARARAAVEQFDPAAQGADARKNGRSPGKDRPRVEPPDPEQPLVATAPVFPARAASAGQPPESAGPPSPASSSPSPSSRSSPSPSSPPPSSPSPRGRRRVALFAGGLVGALLLVAGAVLLVDAGGDGEKRGERPPTAPATSARQQLPEGVKCAGQDCTGQDPQAMGCGTAATTTADVTVGTAYVEVRYSKTCKAAWARIARAAPGDVIQVKAPGMNGGAARSQRGRVGADGDAYTKMISVDSAARATACASLGGGTRACTAPGRG</sequence>